<dbReference type="GO" id="GO:0006289">
    <property type="term" value="P:nucleotide-excision repair"/>
    <property type="evidence" value="ECO:0007669"/>
    <property type="project" value="TreeGrafter"/>
</dbReference>
<keyword evidence="7" id="KW-1185">Reference proteome</keyword>
<dbReference type="EMBL" id="JAJJMA010283667">
    <property type="protein sequence ID" value="MCL7046628.1"/>
    <property type="molecule type" value="Genomic_DNA"/>
</dbReference>
<evidence type="ECO:0000313" key="6">
    <source>
        <dbReference type="EMBL" id="MCL7046628.1"/>
    </source>
</evidence>
<dbReference type="GO" id="GO:0000723">
    <property type="term" value="P:telomere maintenance"/>
    <property type="evidence" value="ECO:0007669"/>
    <property type="project" value="TreeGrafter"/>
</dbReference>
<accession>A0AA41S184</accession>
<proteinExistence type="inferred from homology"/>
<gene>
    <name evidence="6" type="ORF">MKW94_007126</name>
    <name evidence="5" type="ORF">MKW94_012188</name>
</gene>
<evidence type="ECO:0000256" key="2">
    <source>
        <dbReference type="ARBA" id="ARBA00005563"/>
    </source>
</evidence>
<evidence type="ECO:0000256" key="3">
    <source>
        <dbReference type="ARBA" id="ARBA00023242"/>
    </source>
</evidence>
<dbReference type="GO" id="GO:0035861">
    <property type="term" value="C:site of double-strand break"/>
    <property type="evidence" value="ECO:0007669"/>
    <property type="project" value="TreeGrafter"/>
</dbReference>
<dbReference type="GO" id="GO:0033314">
    <property type="term" value="P:mitotic DNA replication checkpoint signaling"/>
    <property type="evidence" value="ECO:0007669"/>
    <property type="project" value="TreeGrafter"/>
</dbReference>
<evidence type="ECO:0000256" key="4">
    <source>
        <dbReference type="PIRNR" id="PIRNR011312"/>
    </source>
</evidence>
<name>A0AA41S184_PAPNU</name>
<comment type="subcellular location">
    <subcellularLocation>
        <location evidence="1">Nucleus</location>
    </subcellularLocation>
</comment>
<evidence type="ECO:0000313" key="5">
    <source>
        <dbReference type="EMBL" id="MCL7028441.1"/>
    </source>
</evidence>
<dbReference type="AlphaFoldDB" id="A0AA41S184"/>
<sequence>MKFKAFLTDNGVSLLEKRFLPALDKMGRICHLYLTKDHAIFLHNLLNGDGVQSIAQFRKDALFDDYRISSQNEDRIAFTVDLGLLQRALRSSVSISSTTTTTTVTDRLQIKLVKKLPPNSQLPMPFLSFESKGYKSAVIQDVPISKPLSRADLIELQTALDMAQDLPQTLVQVPDLGQLQSFVDRLKHVGDLLNISVAQYGDLHLQVSTTLISLGQEFRKLRVLGVQADEPPSYRTMSAQSRTELAVQRGEVMSVQVSMKHFAKSLQCHLAKPDCAFYGIAPQGACLTVIFQFFIPGSRHTDKSISLHCRLPVLDPGSG</sequence>
<protein>
    <recommendedName>
        <fullName evidence="4">Checkpoint protein</fullName>
    </recommendedName>
</protein>
<dbReference type="GO" id="GO:0000724">
    <property type="term" value="P:double-strand break repair via homologous recombination"/>
    <property type="evidence" value="ECO:0007669"/>
    <property type="project" value="TreeGrafter"/>
</dbReference>
<dbReference type="PANTHER" id="PTHR12900:SF0">
    <property type="entry name" value="CHECKPOINT PROTEIN"/>
    <property type="match status" value="1"/>
</dbReference>
<dbReference type="Gene3D" id="3.70.10.10">
    <property type="match status" value="1"/>
</dbReference>
<comment type="similarity">
    <text evidence="2 4">Belongs to the HUS1 family.</text>
</comment>
<dbReference type="Proteomes" id="UP001177140">
    <property type="component" value="Unassembled WGS sequence"/>
</dbReference>
<evidence type="ECO:0000313" key="7">
    <source>
        <dbReference type="Proteomes" id="UP001177140"/>
    </source>
</evidence>
<dbReference type="PANTHER" id="PTHR12900">
    <property type="entry name" value="MITOTIC AND DNA DAMAGE CHECKPOINT PROTEIN HUS1"/>
    <property type="match status" value="1"/>
</dbReference>
<dbReference type="FunFam" id="3.70.10.10:FF:000010">
    <property type="entry name" value="Checkpoint protein"/>
    <property type="match status" value="1"/>
</dbReference>
<dbReference type="EMBL" id="JAJJMA010079593">
    <property type="protein sequence ID" value="MCL7028441.1"/>
    <property type="molecule type" value="Genomic_DNA"/>
</dbReference>
<dbReference type="InterPro" id="IPR016580">
    <property type="entry name" value="HUS1"/>
</dbReference>
<dbReference type="Pfam" id="PF04005">
    <property type="entry name" value="Hus1"/>
    <property type="match status" value="1"/>
</dbReference>
<evidence type="ECO:0000256" key="1">
    <source>
        <dbReference type="ARBA" id="ARBA00004123"/>
    </source>
</evidence>
<keyword evidence="3" id="KW-0539">Nucleus</keyword>
<dbReference type="GO" id="GO:0044778">
    <property type="term" value="P:meiotic DNA integrity checkpoint signaling"/>
    <property type="evidence" value="ECO:0007669"/>
    <property type="project" value="TreeGrafter"/>
</dbReference>
<reference evidence="5" key="1">
    <citation type="submission" date="2022-03" db="EMBL/GenBank/DDBJ databases">
        <title>A functionally conserved STORR gene fusion in Papaver species that diverged 16.8 million years ago.</title>
        <authorList>
            <person name="Catania T."/>
        </authorList>
    </citation>
    <scope>NUCLEOTIDE SEQUENCE</scope>
    <source>
        <strain evidence="5">S-191538</strain>
    </source>
</reference>
<dbReference type="GO" id="GO:0031573">
    <property type="term" value="P:mitotic intra-S DNA damage checkpoint signaling"/>
    <property type="evidence" value="ECO:0007669"/>
    <property type="project" value="TreeGrafter"/>
</dbReference>
<organism evidence="5 7">
    <name type="scientific">Papaver nudicaule</name>
    <name type="common">Iceland poppy</name>
    <dbReference type="NCBI Taxonomy" id="74823"/>
    <lineage>
        <taxon>Eukaryota</taxon>
        <taxon>Viridiplantae</taxon>
        <taxon>Streptophyta</taxon>
        <taxon>Embryophyta</taxon>
        <taxon>Tracheophyta</taxon>
        <taxon>Spermatophyta</taxon>
        <taxon>Magnoliopsida</taxon>
        <taxon>Ranunculales</taxon>
        <taxon>Papaveraceae</taxon>
        <taxon>Papaveroideae</taxon>
        <taxon>Papaver</taxon>
    </lineage>
</organism>
<comment type="caution">
    <text evidence="5">The sequence shown here is derived from an EMBL/GenBank/DDBJ whole genome shotgun (WGS) entry which is preliminary data.</text>
</comment>
<dbReference type="PIRSF" id="PIRSF011312">
    <property type="entry name" value="Cell_cycle_HUS1"/>
    <property type="match status" value="1"/>
</dbReference>
<dbReference type="InterPro" id="IPR007150">
    <property type="entry name" value="HUS1/Mec3"/>
</dbReference>
<dbReference type="GO" id="GO:0005730">
    <property type="term" value="C:nucleolus"/>
    <property type="evidence" value="ECO:0007669"/>
    <property type="project" value="InterPro"/>
</dbReference>
<dbReference type="GO" id="GO:0030896">
    <property type="term" value="C:checkpoint clamp complex"/>
    <property type="evidence" value="ECO:0007669"/>
    <property type="project" value="InterPro"/>
</dbReference>